<dbReference type="Pfam" id="PF17853">
    <property type="entry name" value="GGDEF_2"/>
    <property type="match status" value="1"/>
</dbReference>
<accession>A0A7G8T644</accession>
<keyword evidence="3" id="KW-0963">Cytoplasm</keyword>
<comment type="subcellular location">
    <subcellularLocation>
        <location evidence="1">Cytoplasm</location>
    </subcellularLocation>
</comment>
<dbReference type="Proteomes" id="UP000515909">
    <property type="component" value="Chromosome"/>
</dbReference>
<proteinExistence type="predicted"/>
<dbReference type="SUPFAM" id="SSF46689">
    <property type="entry name" value="Homeodomain-like"/>
    <property type="match status" value="2"/>
</dbReference>
<evidence type="ECO:0000313" key="13">
    <source>
        <dbReference type="EMBL" id="QNK39085.1"/>
    </source>
</evidence>
<dbReference type="EMBL" id="CP060286">
    <property type="protein sequence ID" value="QNK39085.1"/>
    <property type="molecule type" value="Genomic_DNA"/>
</dbReference>
<dbReference type="AlphaFoldDB" id="A0A7G8T644"/>
<dbReference type="InterPro" id="IPR011006">
    <property type="entry name" value="CheY-like_superfamily"/>
</dbReference>
<dbReference type="PROSITE" id="PS50110">
    <property type="entry name" value="RESPONSE_REGULATORY"/>
    <property type="match status" value="1"/>
</dbReference>
<evidence type="ECO:0000256" key="9">
    <source>
        <dbReference type="ARBA" id="ARBA00024867"/>
    </source>
</evidence>
<keyword evidence="8" id="KW-0804">Transcription</keyword>
<evidence type="ECO:0000256" key="4">
    <source>
        <dbReference type="ARBA" id="ARBA00022553"/>
    </source>
</evidence>
<evidence type="ECO:0000256" key="6">
    <source>
        <dbReference type="ARBA" id="ARBA00023015"/>
    </source>
</evidence>
<dbReference type="GO" id="GO:0005737">
    <property type="term" value="C:cytoplasm"/>
    <property type="evidence" value="ECO:0007669"/>
    <property type="project" value="UniProtKB-SubCell"/>
</dbReference>
<dbReference type="SUPFAM" id="SSF52172">
    <property type="entry name" value="CheY-like"/>
    <property type="match status" value="1"/>
</dbReference>
<evidence type="ECO:0000256" key="1">
    <source>
        <dbReference type="ARBA" id="ARBA00004496"/>
    </source>
</evidence>
<feature type="modified residue" description="4-aspartylphosphate" evidence="10">
    <location>
        <position position="58"/>
    </location>
</feature>
<evidence type="ECO:0000259" key="11">
    <source>
        <dbReference type="PROSITE" id="PS01124"/>
    </source>
</evidence>
<dbReference type="RefSeq" id="WP_187034120.1">
    <property type="nucleotide sequence ID" value="NZ_CP060286.1"/>
</dbReference>
<dbReference type="CDD" id="cd17536">
    <property type="entry name" value="REC_YesN-like"/>
    <property type="match status" value="1"/>
</dbReference>
<feature type="domain" description="HTH araC/xylS-type" evidence="11">
    <location>
        <begin position="428"/>
        <end position="525"/>
    </location>
</feature>
<dbReference type="Pfam" id="PF00072">
    <property type="entry name" value="Response_reg"/>
    <property type="match status" value="1"/>
</dbReference>
<organism evidence="13 14">
    <name type="scientific">Caproicibacter fermentans</name>
    <dbReference type="NCBI Taxonomy" id="2576756"/>
    <lineage>
        <taxon>Bacteria</taxon>
        <taxon>Bacillati</taxon>
        <taxon>Bacillota</taxon>
        <taxon>Clostridia</taxon>
        <taxon>Eubacteriales</taxon>
        <taxon>Acutalibacteraceae</taxon>
        <taxon>Caproicibacter</taxon>
    </lineage>
</organism>
<dbReference type="InterPro" id="IPR001789">
    <property type="entry name" value="Sig_transdc_resp-reg_receiver"/>
</dbReference>
<keyword evidence="6" id="KW-0805">Transcription regulation</keyword>
<sequence>MDATYGILIVDDEAYFRRYLNSCIDWEEYDFKICAEASNAEEALRILPDIRPDVILADIHMTGMDGIEFSRKVKKEYPFICIILITGFNEFEYAKQAVEIGVSNYISKPFEKSELINSILKVKETLRDVESRKDLILSLKKQCDDNIPVVREAVLHKLLAGSFGGDIGKAEKELNRLDLKLPPFPSAVVILESDLLAAGNAETQKFIEKRLYSITESECLSVVQENCLVGIVHLEKDGMKGYFKSSCGRIISEIRKMYGGSVSIGIGTVCRKTEQIPESYEKARIALKNKFLLGGNRVISYGTLKMSGVGEEMYPFGLKNDLLMYARLLDEDKVSKTINDIYCSLLEKAISIDFVLILYTELLSDCFSFLAEYGYLRSEVFGAGFSPFEEIVKSRTISEVNAFVQSVYGRVISFLKSRKKINSLGMVKKAKEYIDQNYAGNLTIKDIAAKVFFHPSYLRFLFKKEMGMTVNEYITRVRMEKAKELLQKGKSNTEAASLVGYADATYFSKCFKKYYKINPSEYEKSLNLRI</sequence>
<dbReference type="InterPro" id="IPR051552">
    <property type="entry name" value="HptR"/>
</dbReference>
<dbReference type="InterPro" id="IPR009057">
    <property type="entry name" value="Homeodomain-like_sf"/>
</dbReference>
<dbReference type="Gene3D" id="1.10.10.60">
    <property type="entry name" value="Homeodomain-like"/>
    <property type="match status" value="2"/>
</dbReference>
<evidence type="ECO:0000256" key="3">
    <source>
        <dbReference type="ARBA" id="ARBA00022490"/>
    </source>
</evidence>
<evidence type="ECO:0000259" key="12">
    <source>
        <dbReference type="PROSITE" id="PS50110"/>
    </source>
</evidence>
<dbReference type="GO" id="GO:0043565">
    <property type="term" value="F:sequence-specific DNA binding"/>
    <property type="evidence" value="ECO:0007669"/>
    <property type="project" value="InterPro"/>
</dbReference>
<dbReference type="PANTHER" id="PTHR42713">
    <property type="entry name" value="HISTIDINE KINASE-RELATED"/>
    <property type="match status" value="1"/>
</dbReference>
<evidence type="ECO:0000256" key="8">
    <source>
        <dbReference type="ARBA" id="ARBA00023163"/>
    </source>
</evidence>
<dbReference type="GO" id="GO:0000160">
    <property type="term" value="P:phosphorelay signal transduction system"/>
    <property type="evidence" value="ECO:0007669"/>
    <property type="project" value="UniProtKB-KW"/>
</dbReference>
<dbReference type="KEGG" id="cfem:HCR03_09775"/>
<keyword evidence="4 10" id="KW-0597">Phosphoprotein</keyword>
<evidence type="ECO:0000256" key="2">
    <source>
        <dbReference type="ARBA" id="ARBA00018672"/>
    </source>
</evidence>
<evidence type="ECO:0000313" key="14">
    <source>
        <dbReference type="Proteomes" id="UP000515909"/>
    </source>
</evidence>
<evidence type="ECO:0000256" key="5">
    <source>
        <dbReference type="ARBA" id="ARBA00023012"/>
    </source>
</evidence>
<dbReference type="PROSITE" id="PS01124">
    <property type="entry name" value="HTH_ARAC_FAMILY_2"/>
    <property type="match status" value="1"/>
</dbReference>
<keyword evidence="7" id="KW-0238">DNA-binding</keyword>
<evidence type="ECO:0000256" key="7">
    <source>
        <dbReference type="ARBA" id="ARBA00023125"/>
    </source>
</evidence>
<dbReference type="Gene3D" id="3.40.50.2300">
    <property type="match status" value="1"/>
</dbReference>
<feature type="domain" description="Response regulatory" evidence="12">
    <location>
        <begin position="6"/>
        <end position="123"/>
    </location>
</feature>
<dbReference type="InterPro" id="IPR041522">
    <property type="entry name" value="CdaR_GGDEF"/>
</dbReference>
<reference evidence="13 14" key="1">
    <citation type="submission" date="2020-08" db="EMBL/GenBank/DDBJ databases">
        <title>The isolate Caproiciproducens sp. 7D4C2 produces n-caproate at mildly acidic conditions from hexoses: genome and rBOX comparison with related strains and chain-elongating bacteria.</title>
        <authorList>
            <person name="Esquivel-Elizondo S."/>
            <person name="Bagci C."/>
            <person name="Temovska M."/>
            <person name="Jeon B.S."/>
            <person name="Bessarab I."/>
            <person name="Williams R.B.H."/>
            <person name="Huson D.H."/>
            <person name="Angenent L.T."/>
        </authorList>
    </citation>
    <scope>NUCLEOTIDE SEQUENCE [LARGE SCALE GENOMIC DNA]</scope>
    <source>
        <strain evidence="13 14">7D4C2</strain>
    </source>
</reference>
<gene>
    <name evidence="13" type="ORF">HCR03_09775</name>
</gene>
<comment type="function">
    <text evidence="9">May play the central regulatory role in sporulation. It may be an element of the effector pathway responsible for the activation of sporulation genes in response to nutritional stress. Spo0A may act in concert with spo0H (a sigma factor) to control the expression of some genes that are critical to the sporulation process.</text>
</comment>
<dbReference type="SMART" id="SM00342">
    <property type="entry name" value="HTH_ARAC"/>
    <property type="match status" value="1"/>
</dbReference>
<dbReference type="InterPro" id="IPR018060">
    <property type="entry name" value="HTH_AraC"/>
</dbReference>
<protein>
    <recommendedName>
        <fullName evidence="2">Stage 0 sporulation protein A homolog</fullName>
    </recommendedName>
</protein>
<dbReference type="PANTHER" id="PTHR42713:SF3">
    <property type="entry name" value="TRANSCRIPTIONAL REGULATORY PROTEIN HPTR"/>
    <property type="match status" value="1"/>
</dbReference>
<keyword evidence="5" id="KW-0902">Two-component regulatory system</keyword>
<dbReference type="SMART" id="SM00448">
    <property type="entry name" value="REC"/>
    <property type="match status" value="1"/>
</dbReference>
<evidence type="ECO:0000256" key="10">
    <source>
        <dbReference type="PROSITE-ProRule" id="PRU00169"/>
    </source>
</evidence>
<dbReference type="GO" id="GO:0003700">
    <property type="term" value="F:DNA-binding transcription factor activity"/>
    <property type="evidence" value="ECO:0007669"/>
    <property type="project" value="InterPro"/>
</dbReference>
<dbReference type="Pfam" id="PF12833">
    <property type="entry name" value="HTH_18"/>
    <property type="match status" value="1"/>
</dbReference>
<name>A0A7G8T644_9FIRM</name>